<feature type="transmembrane region" description="Helical" evidence="2">
    <location>
        <begin position="258"/>
        <end position="280"/>
    </location>
</feature>
<feature type="transmembrane region" description="Helical" evidence="2">
    <location>
        <begin position="12"/>
        <end position="31"/>
    </location>
</feature>
<feature type="transmembrane region" description="Helical" evidence="2">
    <location>
        <begin position="194"/>
        <end position="214"/>
    </location>
</feature>
<evidence type="ECO:0000313" key="6">
    <source>
        <dbReference type="Proteomes" id="UP001387100"/>
    </source>
</evidence>
<feature type="transmembrane region" description="Helical" evidence="2">
    <location>
        <begin position="92"/>
        <end position="113"/>
    </location>
</feature>
<dbReference type="EMBL" id="JBBIAA010000033">
    <property type="protein sequence ID" value="MEJ5946778.1"/>
    <property type="molecule type" value="Genomic_DNA"/>
</dbReference>
<dbReference type="PROSITE" id="PS50883">
    <property type="entry name" value="EAL"/>
    <property type="match status" value="1"/>
</dbReference>
<evidence type="ECO:0000259" key="4">
    <source>
        <dbReference type="PROSITE" id="PS50887"/>
    </source>
</evidence>
<evidence type="ECO:0000256" key="1">
    <source>
        <dbReference type="SAM" id="MobiDB-lite"/>
    </source>
</evidence>
<dbReference type="SUPFAM" id="SSF141868">
    <property type="entry name" value="EAL domain-like"/>
    <property type="match status" value="1"/>
</dbReference>
<dbReference type="PANTHER" id="PTHR33121:SF70">
    <property type="entry name" value="SIGNALING PROTEIN YKOW"/>
    <property type="match status" value="1"/>
</dbReference>
<feature type="domain" description="EAL" evidence="3">
    <location>
        <begin position="499"/>
        <end position="753"/>
    </location>
</feature>
<reference evidence="5 6" key="1">
    <citation type="journal article" date="2017" name="Int. J. Syst. Evol. Microbiol.">
        <title>Pseudokineococcus basanitobsidens sp. nov., isolated from volcanic rock.</title>
        <authorList>
            <person name="Lee D.W."/>
            <person name="Park M.Y."/>
            <person name="Kim J.J."/>
            <person name="Kim B.S."/>
        </authorList>
    </citation>
    <scope>NUCLEOTIDE SEQUENCE [LARGE SCALE GENOMIC DNA]</scope>
    <source>
        <strain evidence="5 6">DSM 103726</strain>
    </source>
</reference>
<feature type="transmembrane region" description="Helical" evidence="2">
    <location>
        <begin position="165"/>
        <end position="182"/>
    </location>
</feature>
<feature type="compositionally biased region" description="Low complexity" evidence="1">
    <location>
        <begin position="757"/>
        <end position="773"/>
    </location>
</feature>
<dbReference type="Pfam" id="PF00563">
    <property type="entry name" value="EAL"/>
    <property type="match status" value="1"/>
</dbReference>
<feature type="transmembrane region" description="Helical" evidence="2">
    <location>
        <begin position="37"/>
        <end position="55"/>
    </location>
</feature>
<dbReference type="PROSITE" id="PS50887">
    <property type="entry name" value="GGDEF"/>
    <property type="match status" value="1"/>
</dbReference>
<dbReference type="SMART" id="SM00052">
    <property type="entry name" value="EAL"/>
    <property type="match status" value="1"/>
</dbReference>
<keyword evidence="6" id="KW-1185">Reference proteome</keyword>
<dbReference type="InterPro" id="IPR043128">
    <property type="entry name" value="Rev_trsase/Diguanyl_cyclase"/>
</dbReference>
<evidence type="ECO:0000313" key="5">
    <source>
        <dbReference type="EMBL" id="MEJ5946778.1"/>
    </source>
</evidence>
<feature type="transmembrane region" description="Helical" evidence="2">
    <location>
        <begin position="67"/>
        <end position="86"/>
    </location>
</feature>
<dbReference type="InterPro" id="IPR035919">
    <property type="entry name" value="EAL_sf"/>
</dbReference>
<dbReference type="CDD" id="cd01948">
    <property type="entry name" value="EAL"/>
    <property type="match status" value="1"/>
</dbReference>
<feature type="transmembrane region" description="Helical" evidence="2">
    <location>
        <begin position="134"/>
        <end position="153"/>
    </location>
</feature>
<evidence type="ECO:0000256" key="2">
    <source>
        <dbReference type="SAM" id="Phobius"/>
    </source>
</evidence>
<dbReference type="InterPro" id="IPR001633">
    <property type="entry name" value="EAL_dom"/>
</dbReference>
<gene>
    <name evidence="5" type="ORF">WDZ17_15885</name>
</gene>
<dbReference type="InterPro" id="IPR000160">
    <property type="entry name" value="GGDEF_dom"/>
</dbReference>
<feature type="transmembrane region" description="Helical" evidence="2">
    <location>
        <begin position="286"/>
        <end position="308"/>
    </location>
</feature>
<protein>
    <submittedName>
        <fullName evidence="5">EAL domain-containing protein</fullName>
    </submittedName>
</protein>
<dbReference type="Gene3D" id="3.20.20.450">
    <property type="entry name" value="EAL domain"/>
    <property type="match status" value="1"/>
</dbReference>
<name>A0ABU8RNU0_9ACTN</name>
<dbReference type="RefSeq" id="WP_339576159.1">
    <property type="nucleotide sequence ID" value="NZ_JBBIAA010000033.1"/>
</dbReference>
<organism evidence="5 6">
    <name type="scientific">Pseudokineococcus basanitobsidens</name>
    <dbReference type="NCBI Taxonomy" id="1926649"/>
    <lineage>
        <taxon>Bacteria</taxon>
        <taxon>Bacillati</taxon>
        <taxon>Actinomycetota</taxon>
        <taxon>Actinomycetes</taxon>
        <taxon>Kineosporiales</taxon>
        <taxon>Kineosporiaceae</taxon>
        <taxon>Pseudokineococcus</taxon>
    </lineage>
</organism>
<evidence type="ECO:0000259" key="3">
    <source>
        <dbReference type="PROSITE" id="PS50883"/>
    </source>
</evidence>
<accession>A0ABU8RNU0</accession>
<sequence length="783" mass="79731">MGAGGRAAPGRGPAAAAAAVGLVLVVVALLTPDDVRGWVVLGALLPAGPLVALAVRRFEPERGGQWLLVAAGGVALSVAWLGVLLGSGATTAAGMVALYGCLGASAHLALGPAGGWSRREGGHRRAGRSGGHRWVLAVDVAAVAVVGLAAAAWLRGAMTTPPPPWAQVLLAGDLVLLAYLVALLHARARVTPSVLALSGALTALVGHHALVWLAGARTEAGAAALVVVAALAVVAAWHPSMAAFGDVVSPLVAPRRQALVVVPAVLALPAAGALAALGLLPVPAAGTAPVVAGAVLLSVVLMTVSFAVSSAVDRGLLETDPLTRTGSRLALERLLATQIHSGAAPVHLVVVELDEVAALATRQGRQAADDLLRRRSATLVRGLPDAVVCRTGPQTLAVVAPAAPRGGRSQTPLELVAAVRAQLSRPVGSPAAASPSGVPPATAAVLTVPPRAGVAQHGIATRRIVDALLQHAELSLLAARDRGVPVEADVTRDGAYERARRLDHDLAAALTGAGQIAVHYQPLVDPRTGAVRSLEALVRWEHPELGSVAPDDFLAAASLQGRARDLDDLARRRALADFARWSAAGVQPEHVAVNLSAASLESPDLVERVVADLRASGVEPGALVLEVVEQERLRDLRTVADRLASLHALGVGVAVDDFGVGHAALHYLLHLPVTTIKLDRSLVAEVLTPDGRALLGSAVALATSLGATAVAEGVESADQMRAVAELGFTLAQGFHCGRPRPVGDTELLLADERRRAATGPVRPAATPAAAARGVRQEPSGQRS</sequence>
<dbReference type="Proteomes" id="UP001387100">
    <property type="component" value="Unassembled WGS sequence"/>
</dbReference>
<feature type="transmembrane region" description="Helical" evidence="2">
    <location>
        <begin position="220"/>
        <end position="237"/>
    </location>
</feature>
<feature type="domain" description="GGDEF" evidence="4">
    <location>
        <begin position="344"/>
        <end position="492"/>
    </location>
</feature>
<comment type="caution">
    <text evidence="5">The sequence shown here is derived from an EMBL/GenBank/DDBJ whole genome shotgun (WGS) entry which is preliminary data.</text>
</comment>
<feature type="region of interest" description="Disordered" evidence="1">
    <location>
        <begin position="751"/>
        <end position="783"/>
    </location>
</feature>
<keyword evidence="2" id="KW-0812">Transmembrane</keyword>
<proteinExistence type="predicted"/>
<dbReference type="PANTHER" id="PTHR33121">
    <property type="entry name" value="CYCLIC DI-GMP PHOSPHODIESTERASE PDEF"/>
    <property type="match status" value="1"/>
</dbReference>
<keyword evidence="2" id="KW-1133">Transmembrane helix</keyword>
<keyword evidence="2" id="KW-0472">Membrane</keyword>
<dbReference type="Gene3D" id="3.30.70.270">
    <property type="match status" value="1"/>
</dbReference>
<dbReference type="InterPro" id="IPR050706">
    <property type="entry name" value="Cyclic-di-GMP_PDE-like"/>
</dbReference>